<reference evidence="9" key="1">
    <citation type="submission" date="2016-06" db="EMBL/GenBank/DDBJ databases">
        <title>Draft Genome sequence of the fungus Inonotus baumii.</title>
        <authorList>
            <person name="Zhu H."/>
            <person name="Lin W."/>
        </authorList>
    </citation>
    <scope>NUCLEOTIDE SEQUENCE</scope>
    <source>
        <strain evidence="9">821</strain>
    </source>
</reference>
<sequence>MRHVQDILVKVKSMLSAARRSLLRQNVSASLNRRVSLGRSRAGLRRWTRRDFTVLALESSADDTCAAVVTSEREILSNIVLNQSAKIEEYGGIAPYVAIHEHQRKMPIAVRRALDEAKLDMSQIDGVAFTRGPGMAGCLSVCANAAKTLASALKKPLVGAHHMQAHALTSILTCTTPSETPTFPFLTLLISGGHTLLLLAHSLGKFKILATTVDEAVGRAIDKVARELRIEWRGRAPGAALETFCRKGVEDVKEEDVPHVERLKVPFRNELRFSFSGMHSAVNKYVAEHGTVTAPSDSSTLEGEEKDRLSRSLSDPHRLAIARAFQTAAATQLEEKIVLALRWCADNRESILRTAEASASAHDSKQLSNKRVPVKHVVVSGGVASNMFFRERLRACLSENFPGEELSLLFPPPSLCTDNAAMIAWASMHRFLAEDTDDYSIESKPKWSIEELDVP</sequence>
<comment type="subunit">
    <text evidence="7">Homodimer.</text>
</comment>
<dbReference type="Pfam" id="PF00814">
    <property type="entry name" value="TsaD"/>
    <property type="match status" value="1"/>
</dbReference>
<comment type="cofactor">
    <cofactor evidence="7">
        <name>a divalent metal cation</name>
        <dbReference type="ChEBI" id="CHEBI:60240"/>
    </cofactor>
    <text evidence="7">Binds 1 divalent metal cation per subunit.</text>
</comment>
<comment type="similarity">
    <text evidence="7">Belongs to the KAE1 / TsaD family.</text>
</comment>
<evidence type="ECO:0000256" key="5">
    <source>
        <dbReference type="ARBA" id="ARBA00023315"/>
    </source>
</evidence>
<evidence type="ECO:0000313" key="9">
    <source>
        <dbReference type="EMBL" id="OCB92181.1"/>
    </source>
</evidence>
<feature type="domain" description="Gcp-like" evidence="8">
    <location>
        <begin position="74"/>
        <end position="425"/>
    </location>
</feature>
<evidence type="ECO:0000256" key="3">
    <source>
        <dbReference type="ARBA" id="ARBA00022694"/>
    </source>
</evidence>
<evidence type="ECO:0000256" key="2">
    <source>
        <dbReference type="ARBA" id="ARBA00022679"/>
    </source>
</evidence>
<keyword evidence="5 7" id="KW-0012">Acyltransferase</keyword>
<evidence type="ECO:0000256" key="7">
    <source>
        <dbReference type="HAMAP-Rule" id="MF_03179"/>
    </source>
</evidence>
<dbReference type="PANTHER" id="PTHR11735:SF6">
    <property type="entry name" value="TRNA N6-ADENOSINE THREONYLCARBAMOYLTRANSFERASE, MITOCHONDRIAL"/>
    <property type="match status" value="1"/>
</dbReference>
<name>A0A9Q5I5Z9_SANBA</name>
<dbReference type="GO" id="GO:0046872">
    <property type="term" value="F:metal ion binding"/>
    <property type="evidence" value="ECO:0007669"/>
    <property type="project" value="UniProtKB-KW"/>
</dbReference>
<comment type="caution">
    <text evidence="9">The sequence shown here is derived from an EMBL/GenBank/DDBJ whole genome shotgun (WGS) entry which is preliminary data.</text>
</comment>
<dbReference type="AlphaFoldDB" id="A0A9Q5I5Z9"/>
<dbReference type="GO" id="GO:0072670">
    <property type="term" value="P:mitochondrial tRNA threonylcarbamoyladenosine modification"/>
    <property type="evidence" value="ECO:0007669"/>
    <property type="project" value="TreeGrafter"/>
</dbReference>
<dbReference type="PROSITE" id="PS01016">
    <property type="entry name" value="GLYCOPROTEASE"/>
    <property type="match status" value="1"/>
</dbReference>
<evidence type="ECO:0000256" key="6">
    <source>
        <dbReference type="ARBA" id="ARBA00048117"/>
    </source>
</evidence>
<evidence type="ECO:0000259" key="8">
    <source>
        <dbReference type="Pfam" id="PF00814"/>
    </source>
</evidence>
<dbReference type="InterPro" id="IPR000905">
    <property type="entry name" value="Gcp-like_dom"/>
</dbReference>
<protein>
    <recommendedName>
        <fullName evidence="1">N(6)-L-threonylcarbamoyladenine synthase</fullName>
        <ecNumber evidence="1">2.3.1.234</ecNumber>
    </recommendedName>
</protein>
<dbReference type="GO" id="GO:0005739">
    <property type="term" value="C:mitochondrion"/>
    <property type="evidence" value="ECO:0007669"/>
    <property type="project" value="UniProtKB-SubCell"/>
</dbReference>
<dbReference type="EC" id="2.3.1.234" evidence="1"/>
<comment type="function">
    <text evidence="7">Required for the formation of a threonylcarbamoyl group on adenosine at position 37 (t(6)A37) in mitochondrial tRNAs that read codons beginning with adenine. Probably involved in the transfer of the threonylcarbamoyl moiety of threonylcarbamoyl-AMP (TC-AMP) to the N6 group of A37. Involved in mitochondrial genome maintenance.</text>
</comment>
<dbReference type="InterPro" id="IPR022450">
    <property type="entry name" value="TsaD"/>
</dbReference>
<dbReference type="EMBL" id="LNZH02000022">
    <property type="protein sequence ID" value="OCB92181.1"/>
    <property type="molecule type" value="Genomic_DNA"/>
</dbReference>
<dbReference type="GO" id="GO:0061711">
    <property type="term" value="F:tRNA N(6)-L-threonylcarbamoyladenine synthase activity"/>
    <property type="evidence" value="ECO:0007669"/>
    <property type="project" value="UniProtKB-EC"/>
</dbReference>
<keyword evidence="4 7" id="KW-0479">Metal-binding</keyword>
<dbReference type="HAMAP" id="MF_01445">
    <property type="entry name" value="TsaD"/>
    <property type="match status" value="1"/>
</dbReference>
<evidence type="ECO:0000313" key="10">
    <source>
        <dbReference type="Proteomes" id="UP000757232"/>
    </source>
</evidence>
<comment type="catalytic activity">
    <reaction evidence="6 7">
        <text>L-threonylcarbamoyladenylate + adenosine(37) in tRNA = N(6)-L-threonylcarbamoyladenosine(37) in tRNA + AMP + H(+)</text>
        <dbReference type="Rhea" id="RHEA:37059"/>
        <dbReference type="Rhea" id="RHEA-COMP:10162"/>
        <dbReference type="Rhea" id="RHEA-COMP:10163"/>
        <dbReference type="ChEBI" id="CHEBI:15378"/>
        <dbReference type="ChEBI" id="CHEBI:73682"/>
        <dbReference type="ChEBI" id="CHEBI:74411"/>
        <dbReference type="ChEBI" id="CHEBI:74418"/>
        <dbReference type="ChEBI" id="CHEBI:456215"/>
        <dbReference type="EC" id="2.3.1.234"/>
    </reaction>
</comment>
<keyword evidence="2 7" id="KW-0808">Transferase</keyword>
<keyword evidence="3 7" id="KW-0819">tRNA processing</keyword>
<dbReference type="CDD" id="cd24134">
    <property type="entry name" value="ASKHA_NBD_OSGEPL1_QRI7_euk"/>
    <property type="match status" value="1"/>
</dbReference>
<evidence type="ECO:0000256" key="1">
    <source>
        <dbReference type="ARBA" id="ARBA00012156"/>
    </source>
</evidence>
<keyword evidence="10" id="KW-1185">Reference proteome</keyword>
<gene>
    <name evidence="9" type="ORF">A7U60_g443</name>
</gene>
<dbReference type="OrthoDB" id="10259622at2759"/>
<dbReference type="NCBIfam" id="TIGR00329">
    <property type="entry name" value="gcp_kae1"/>
    <property type="match status" value="1"/>
</dbReference>
<organism evidence="9 10">
    <name type="scientific">Sanghuangporus baumii</name>
    <name type="common">Phellinus baumii</name>
    <dbReference type="NCBI Taxonomy" id="108892"/>
    <lineage>
        <taxon>Eukaryota</taxon>
        <taxon>Fungi</taxon>
        <taxon>Dikarya</taxon>
        <taxon>Basidiomycota</taxon>
        <taxon>Agaricomycotina</taxon>
        <taxon>Agaricomycetes</taxon>
        <taxon>Hymenochaetales</taxon>
        <taxon>Hymenochaetaceae</taxon>
        <taxon>Sanghuangporus</taxon>
    </lineage>
</organism>
<dbReference type="SUPFAM" id="SSF53067">
    <property type="entry name" value="Actin-like ATPase domain"/>
    <property type="match status" value="2"/>
</dbReference>
<proteinExistence type="inferred from homology"/>
<dbReference type="Proteomes" id="UP000757232">
    <property type="component" value="Unassembled WGS sequence"/>
</dbReference>
<dbReference type="PANTHER" id="PTHR11735">
    <property type="entry name" value="TRNA N6-ADENOSINE THREONYLCARBAMOYLTRANSFERASE"/>
    <property type="match status" value="1"/>
</dbReference>
<dbReference type="PRINTS" id="PR00789">
    <property type="entry name" value="OSIALOPTASE"/>
</dbReference>
<dbReference type="Gene3D" id="3.30.420.40">
    <property type="match status" value="3"/>
</dbReference>
<evidence type="ECO:0000256" key="4">
    <source>
        <dbReference type="ARBA" id="ARBA00022723"/>
    </source>
</evidence>
<dbReference type="InterPro" id="IPR043129">
    <property type="entry name" value="ATPase_NBD"/>
</dbReference>
<dbReference type="InterPro" id="IPR017860">
    <property type="entry name" value="Peptidase_M22_CS"/>
</dbReference>
<comment type="subcellular location">
    <subcellularLocation>
        <location evidence="7">Mitochondrion</location>
    </subcellularLocation>
</comment>
<accession>A0A9Q5I5Z9</accession>
<dbReference type="InterPro" id="IPR017861">
    <property type="entry name" value="KAE1/TsaD"/>
</dbReference>
<keyword evidence="7" id="KW-0496">Mitochondrion</keyword>